<evidence type="ECO:0000256" key="1">
    <source>
        <dbReference type="ARBA" id="ARBA00010359"/>
    </source>
</evidence>
<dbReference type="GO" id="GO:0001731">
    <property type="term" value="P:formation of translation preinitiation complex"/>
    <property type="evidence" value="ECO:0007669"/>
    <property type="project" value="InterPro"/>
</dbReference>
<dbReference type="InterPro" id="IPR041366">
    <property type="entry name" value="Pre-PUA"/>
</dbReference>
<gene>
    <name evidence="4" type="ORF">CANARDRAFT_7623</name>
</gene>
<feature type="domain" description="SUI1" evidence="2">
    <location>
        <begin position="502"/>
        <end position="575"/>
    </location>
</feature>
<dbReference type="AlphaFoldDB" id="A0A1E4T1B5"/>
<sequence length="600" mass="68573">MFKKSPGLKSLSNVKSSEKRRLYYAICNDYNLPQSKLSPELSKLILPNNIKYATFKSATGVQGTIYTDERNTPIWFKTRDSDMLLPTVFTLWKCPFILPIIYTHNFVIERLLNGSNLMIPGTLPPFDKRLQKGKFIAIANINDPKVVIAVGYCQADIYKLDQVVGVHGVAVDIVHIVQDELFGMVKGNVKVPTNDDIELDTVLSIEDSEPEQTDITSNVEESAKEEQANVTSNAEEIVKEEEPVKVEEPQVKVQNNDEDLANDIYQLKIQDIDDFFIRSLLYSITQDKIEVPIQASNFMSNHILKNLPQVDTNLVNMKKTSWKKTAKFLKSMEKSQLIKVKGKDDDLTIVSLADRTNDQVAKFEPYKIKKQQQNSSTGSTATTSNNDNGKLIILELYKPQSSSRMFFNSLDLKYDTYYTLQELKTLILEYIQKNQLGDLKNPKNIRPDDIMRQMLKIEKPTIERSKVLETALKNSFSKFWKILQNMDDYNKVKPRKGDLPKVKIIEEMKLGRKIVTRVIGMEEYWVDPDELSSILRVKCSGSTTVTKNIQNPSQMEVTVQGPHNKLVQDLLATEYGVKPTWIEYENKVKKKSKKPKPVVV</sequence>
<dbReference type="InterPro" id="IPR039759">
    <property type="entry name" value="eIF2D_SUI1"/>
</dbReference>
<dbReference type="SUPFAM" id="SSF88697">
    <property type="entry name" value="PUA domain-like"/>
    <property type="match status" value="1"/>
</dbReference>
<dbReference type="CDD" id="cd11608">
    <property type="entry name" value="eIF2D_C"/>
    <property type="match status" value="1"/>
</dbReference>
<dbReference type="InterPro" id="IPR048248">
    <property type="entry name" value="PUA_eIF2d-like"/>
</dbReference>
<dbReference type="GO" id="GO:0003743">
    <property type="term" value="F:translation initiation factor activity"/>
    <property type="evidence" value="ECO:0007669"/>
    <property type="project" value="InterPro"/>
</dbReference>
<dbReference type="PROSITE" id="PS50890">
    <property type="entry name" value="PUA"/>
    <property type="match status" value="1"/>
</dbReference>
<proteinExistence type="inferred from homology"/>
<dbReference type="InterPro" id="IPR036877">
    <property type="entry name" value="SUI1_dom_sf"/>
</dbReference>
<dbReference type="OrthoDB" id="199771at2759"/>
<reference evidence="5" key="1">
    <citation type="submission" date="2016-04" db="EMBL/GenBank/DDBJ databases">
        <title>Comparative genomics of biotechnologically important yeasts.</title>
        <authorList>
            <consortium name="DOE Joint Genome Institute"/>
            <person name="Riley R."/>
            <person name="Haridas S."/>
            <person name="Wolfe K.H."/>
            <person name="Lopes M.R."/>
            <person name="Hittinger C.T."/>
            <person name="Goker M."/>
            <person name="Salamov A."/>
            <person name="Wisecaver J."/>
            <person name="Long T.M."/>
            <person name="Aerts A.L."/>
            <person name="Barry K."/>
            <person name="Choi C."/>
            <person name="Clum A."/>
            <person name="Coughlan A.Y."/>
            <person name="Deshpande S."/>
            <person name="Douglass A.P."/>
            <person name="Hanson S.J."/>
            <person name="Klenk H.-P."/>
            <person name="Labutti K."/>
            <person name="Lapidus A."/>
            <person name="Lindquist E."/>
            <person name="Lipzen A."/>
            <person name="Meier-Kolthoff J.P."/>
            <person name="Ohm R.A."/>
            <person name="Otillar R.P."/>
            <person name="Pangilinan J."/>
            <person name="Peng Y."/>
            <person name="Rokas A."/>
            <person name="Rosa C.A."/>
            <person name="Scheuner C."/>
            <person name="Sibirny A.A."/>
            <person name="Slot J.C."/>
            <person name="Stielow J.B."/>
            <person name="Sun H."/>
            <person name="Kurtzman C.P."/>
            <person name="Blackwell M."/>
            <person name="Grigoriev I.V."/>
            <person name="Jeffries T.W."/>
        </authorList>
    </citation>
    <scope>NUCLEOTIDE SEQUENCE [LARGE SCALE GENOMIC DNA]</scope>
    <source>
        <strain evidence="5">NRRL YB-2248</strain>
    </source>
</reference>
<dbReference type="Pfam" id="PF01253">
    <property type="entry name" value="SUI1"/>
    <property type="match status" value="1"/>
</dbReference>
<dbReference type="PANTHER" id="PTHR12217:SF4">
    <property type="entry name" value="EUKARYOTIC TRANSLATION INITIATION FACTOR 2D"/>
    <property type="match status" value="1"/>
</dbReference>
<dbReference type="Pfam" id="PF17832">
    <property type="entry name" value="Pre-PUA"/>
    <property type="match status" value="1"/>
</dbReference>
<dbReference type="Pfam" id="PF26292">
    <property type="entry name" value="PUA_elF2D"/>
    <property type="match status" value="1"/>
</dbReference>
<evidence type="ECO:0000259" key="2">
    <source>
        <dbReference type="PROSITE" id="PS50296"/>
    </source>
</evidence>
<dbReference type="InterPro" id="IPR015947">
    <property type="entry name" value="PUA-like_sf"/>
</dbReference>
<dbReference type="InterPro" id="IPR039757">
    <property type="entry name" value="EIF2D"/>
</dbReference>
<dbReference type="InterPro" id="IPR003121">
    <property type="entry name" value="SWIB_MDM2_domain"/>
</dbReference>
<keyword evidence="5" id="KW-1185">Reference proteome</keyword>
<dbReference type="Pfam" id="PF25304">
    <property type="entry name" value="WHD_eIF2D"/>
    <property type="match status" value="1"/>
</dbReference>
<dbReference type="InterPro" id="IPR001950">
    <property type="entry name" value="SUI1"/>
</dbReference>
<dbReference type="Gene3D" id="3.10.400.20">
    <property type="match status" value="1"/>
</dbReference>
<dbReference type="PROSITE" id="PS50296">
    <property type="entry name" value="SUI1"/>
    <property type="match status" value="1"/>
</dbReference>
<dbReference type="Proteomes" id="UP000094801">
    <property type="component" value="Unassembled WGS sequence"/>
</dbReference>
<dbReference type="PANTHER" id="PTHR12217">
    <property type="entry name" value="EUKARYOTIC TRANSLATION INITIATION FACTOR 2D"/>
    <property type="match status" value="1"/>
</dbReference>
<dbReference type="PROSITE" id="PS51925">
    <property type="entry name" value="SWIB_MDM2"/>
    <property type="match status" value="1"/>
</dbReference>
<feature type="domain" description="DM2" evidence="3">
    <location>
        <begin position="395"/>
        <end position="478"/>
    </location>
</feature>
<protein>
    <recommendedName>
        <fullName evidence="6">SUI1 domain-containing protein</fullName>
    </recommendedName>
</protein>
<organism evidence="4 5">
    <name type="scientific">[Candida] arabinofermentans NRRL YB-2248</name>
    <dbReference type="NCBI Taxonomy" id="983967"/>
    <lineage>
        <taxon>Eukaryota</taxon>
        <taxon>Fungi</taxon>
        <taxon>Dikarya</taxon>
        <taxon>Ascomycota</taxon>
        <taxon>Saccharomycotina</taxon>
        <taxon>Pichiomycetes</taxon>
        <taxon>Pichiales</taxon>
        <taxon>Pichiaceae</taxon>
        <taxon>Ogataea</taxon>
        <taxon>Ogataea/Candida clade</taxon>
    </lineage>
</organism>
<dbReference type="CDD" id="cd21156">
    <property type="entry name" value="PUA_eIF2d-like"/>
    <property type="match status" value="1"/>
</dbReference>
<evidence type="ECO:0000259" key="3">
    <source>
        <dbReference type="PROSITE" id="PS51925"/>
    </source>
</evidence>
<accession>A0A1E4T1B5</accession>
<dbReference type="SUPFAM" id="SSF55159">
    <property type="entry name" value="eIF1-like"/>
    <property type="match status" value="1"/>
</dbReference>
<evidence type="ECO:0000313" key="4">
    <source>
        <dbReference type="EMBL" id="ODV85512.1"/>
    </source>
</evidence>
<evidence type="ECO:0008006" key="6">
    <source>
        <dbReference type="Google" id="ProtNLM"/>
    </source>
</evidence>
<name>A0A1E4T1B5_9ASCO</name>
<dbReference type="EMBL" id="KV453852">
    <property type="protein sequence ID" value="ODV85512.1"/>
    <property type="molecule type" value="Genomic_DNA"/>
</dbReference>
<dbReference type="InterPro" id="IPR057429">
    <property type="entry name" value="WH_eIF2D"/>
</dbReference>
<dbReference type="Gene3D" id="3.30.780.10">
    <property type="entry name" value="SUI1-like domain"/>
    <property type="match status" value="1"/>
</dbReference>
<dbReference type="SUPFAM" id="SSF47592">
    <property type="entry name" value="SWIB/MDM2 domain"/>
    <property type="match status" value="1"/>
</dbReference>
<comment type="similarity">
    <text evidence="1">Belongs to the eIF2D family.</text>
</comment>
<dbReference type="InterPro" id="IPR036885">
    <property type="entry name" value="SWIB_MDM2_dom_sf"/>
</dbReference>
<evidence type="ECO:0000313" key="5">
    <source>
        <dbReference type="Proteomes" id="UP000094801"/>
    </source>
</evidence>
<dbReference type="STRING" id="983967.A0A1E4T1B5"/>